<sequence length="195" mass="21669">MPSSRIATLMTPTALDRIATRQELHRAPRPLSALRLTVPHNRHVSTGGRGRGRNRTATNQDGYTMLPADVSGKLLDSDTDETPLLQPDLLPAELPFNAKPLPYIVFLKSHVMTCVVHDLPSQPPRQSPPPLKRHSENKDNPQEQAKPPRQLIIIPFSLFAVEDSINPTFYANPVQVTATSGYCQHLLQKQSLSTF</sequence>
<comment type="caution">
    <text evidence="2">The sequence shown here is derived from an EMBL/GenBank/DDBJ whole genome shotgun (WGS) entry which is preliminary data.</text>
</comment>
<protein>
    <submittedName>
        <fullName evidence="2">Uncharacterized protein</fullName>
    </submittedName>
</protein>
<evidence type="ECO:0000313" key="3">
    <source>
        <dbReference type="Proteomes" id="UP001648503"/>
    </source>
</evidence>
<gene>
    <name evidence="2" type="ORF">BASA50_003796</name>
</gene>
<dbReference type="EMBL" id="JAFCIX010000110">
    <property type="protein sequence ID" value="KAH6598375.1"/>
    <property type="molecule type" value="Genomic_DNA"/>
</dbReference>
<feature type="region of interest" description="Disordered" evidence="1">
    <location>
        <begin position="41"/>
        <end position="65"/>
    </location>
</feature>
<name>A0ABQ8FHH6_9FUNG</name>
<feature type="region of interest" description="Disordered" evidence="1">
    <location>
        <begin position="118"/>
        <end position="147"/>
    </location>
</feature>
<proteinExistence type="predicted"/>
<feature type="compositionally biased region" description="Pro residues" evidence="1">
    <location>
        <begin position="121"/>
        <end position="130"/>
    </location>
</feature>
<accession>A0ABQ8FHH6</accession>
<dbReference type="Proteomes" id="UP001648503">
    <property type="component" value="Unassembled WGS sequence"/>
</dbReference>
<organism evidence="2 3">
    <name type="scientific">Batrachochytrium salamandrivorans</name>
    <dbReference type="NCBI Taxonomy" id="1357716"/>
    <lineage>
        <taxon>Eukaryota</taxon>
        <taxon>Fungi</taxon>
        <taxon>Fungi incertae sedis</taxon>
        <taxon>Chytridiomycota</taxon>
        <taxon>Chytridiomycota incertae sedis</taxon>
        <taxon>Chytridiomycetes</taxon>
        <taxon>Rhizophydiales</taxon>
        <taxon>Rhizophydiales incertae sedis</taxon>
        <taxon>Batrachochytrium</taxon>
    </lineage>
</organism>
<evidence type="ECO:0000313" key="2">
    <source>
        <dbReference type="EMBL" id="KAH6598375.1"/>
    </source>
</evidence>
<keyword evidence="3" id="KW-1185">Reference proteome</keyword>
<reference evidence="2 3" key="1">
    <citation type="submission" date="2021-02" db="EMBL/GenBank/DDBJ databases">
        <title>Variation within the Batrachochytrium salamandrivorans European outbreak.</title>
        <authorList>
            <person name="Kelly M."/>
            <person name="Pasmans F."/>
            <person name="Shea T.P."/>
            <person name="Munoz J.F."/>
            <person name="Carranza S."/>
            <person name="Cuomo C.A."/>
            <person name="Martel A."/>
        </authorList>
    </citation>
    <scope>NUCLEOTIDE SEQUENCE [LARGE SCALE GENOMIC DNA]</scope>
    <source>
        <strain evidence="2 3">AMFP18/2</strain>
    </source>
</reference>
<evidence type="ECO:0000256" key="1">
    <source>
        <dbReference type="SAM" id="MobiDB-lite"/>
    </source>
</evidence>